<evidence type="ECO:0000313" key="3">
    <source>
        <dbReference type="EMBL" id="RLE47698.1"/>
    </source>
</evidence>
<reference evidence="3 4" key="1">
    <citation type="submission" date="2018-06" db="EMBL/GenBank/DDBJ databases">
        <title>Extensive metabolic versatility and redundancy in microbially diverse, dynamic hydrothermal sediments.</title>
        <authorList>
            <person name="Dombrowski N."/>
            <person name="Teske A."/>
            <person name="Baker B.J."/>
        </authorList>
    </citation>
    <scope>NUCLEOTIDE SEQUENCE [LARGE SCALE GENOMIC DNA]</scope>
    <source>
        <strain evidence="3">B66_G16</strain>
    </source>
</reference>
<feature type="transmembrane region" description="Helical" evidence="1">
    <location>
        <begin position="48"/>
        <end position="71"/>
    </location>
</feature>
<gene>
    <name evidence="3" type="ORF">DRJ31_08480</name>
</gene>
<proteinExistence type="predicted"/>
<dbReference type="InterPro" id="IPR019204">
    <property type="entry name" value="DUF2070_membrane"/>
</dbReference>
<feature type="transmembrane region" description="Helical" evidence="1">
    <location>
        <begin position="147"/>
        <end position="167"/>
    </location>
</feature>
<comment type="caution">
    <text evidence="3">The sequence shown here is derived from an EMBL/GenBank/DDBJ whole genome shotgun (WGS) entry which is preliminary data.</text>
</comment>
<feature type="transmembrane region" description="Helical" evidence="1">
    <location>
        <begin position="21"/>
        <end position="42"/>
    </location>
</feature>
<feature type="domain" description="DUF2070" evidence="2">
    <location>
        <begin position="12"/>
        <end position="590"/>
    </location>
</feature>
<dbReference type="Pfam" id="PF09843">
    <property type="entry name" value="DUF2070"/>
    <property type="match status" value="1"/>
</dbReference>
<evidence type="ECO:0000256" key="1">
    <source>
        <dbReference type="SAM" id="Phobius"/>
    </source>
</evidence>
<name>A0A497ELT7_9CREN</name>
<feature type="transmembrane region" description="Helical" evidence="1">
    <location>
        <begin position="118"/>
        <end position="140"/>
    </location>
</feature>
<organism evidence="3 4">
    <name type="scientific">Thermoproteota archaeon</name>
    <dbReference type="NCBI Taxonomy" id="2056631"/>
    <lineage>
        <taxon>Archaea</taxon>
        <taxon>Thermoproteota</taxon>
    </lineage>
</organism>
<evidence type="ECO:0000313" key="4">
    <source>
        <dbReference type="Proteomes" id="UP000278475"/>
    </source>
</evidence>
<keyword evidence="1" id="KW-1133">Transmembrane helix</keyword>
<evidence type="ECO:0000259" key="2">
    <source>
        <dbReference type="Pfam" id="PF09843"/>
    </source>
</evidence>
<dbReference type="AlphaFoldDB" id="A0A497ELT7"/>
<dbReference type="EMBL" id="QMQV01000111">
    <property type="protein sequence ID" value="RLE47698.1"/>
    <property type="molecule type" value="Genomic_DNA"/>
</dbReference>
<protein>
    <recommendedName>
        <fullName evidence="2">DUF2070 domain-containing protein</fullName>
    </recommendedName>
</protein>
<dbReference type="Proteomes" id="UP000278475">
    <property type="component" value="Unassembled WGS sequence"/>
</dbReference>
<keyword evidence="1" id="KW-0472">Membrane</keyword>
<sequence length="598" mass="66602">MSSLRLPAREIEAIYSKLFTLPVTQIIVCLTAISGLFLSIILDVSLNLAITVHSAIFFVIILVASLLSSLITTKLTKVPENKIFDLRRSLGLSMITNSLMIVLFPLLWAISFPFGLEWIDILLICLSAALALRLVVIYGLSNARKHLIALTASSHSLFIFVAILFILGQGLYVLVKFLAALLIFGLLLYDFIRSVSTKIGATDSISLFRGFAIDWILNDPDPLERELKKIAEEKDINIATVFFRSLRSKNPKAFVIIPSIHPGPFRNVGSSNLPYILGSTLEKKIKAPTLVFHGPCTHELDMVAHEEVEELANQLLEKLNGEFIRKAPPPQLDVRNGFEIIVLRLNQIFLSLISQLNGDVEDISLDVNERLNLIHKGDPIMIVDLHNSVDKGGVPIYADDPRADILIRGILKIISDFSELTSQRVMIGVSKRRNIAISLSEGLGPDGISVIILLIGQRPLVLVLFDSNNLVRGLGEKIREEIRIFLRNRFKNPIVAVATTDTHSTSAITADVGYNPLGKLTPHKKILKLTLECVKEALTNIEEVEFNSRLITLRVRVLGRNSELLKFMVKRSYEVMKNSLKYKVPSAIILSMILLAFL</sequence>
<keyword evidence="1" id="KW-0812">Transmembrane</keyword>
<feature type="transmembrane region" description="Helical" evidence="1">
    <location>
        <begin position="92"/>
        <end position="112"/>
    </location>
</feature>
<accession>A0A497ELT7</accession>